<gene>
    <name evidence="1" type="ORF">CLIB1444_12S01530</name>
</gene>
<evidence type="ECO:0000313" key="1">
    <source>
        <dbReference type="EMBL" id="CAH6722978.1"/>
    </source>
</evidence>
<accession>A0ACA9YE43</accession>
<protein>
    <submittedName>
        <fullName evidence="1">Vacuolar protein sorting-associated protein 29</fullName>
    </submittedName>
</protein>
<keyword evidence="2" id="KW-1185">Reference proteome</keyword>
<dbReference type="EMBL" id="CALSDN010000012">
    <property type="protein sequence ID" value="CAH6722978.1"/>
    <property type="molecule type" value="Genomic_DNA"/>
</dbReference>
<dbReference type="Proteomes" id="UP001152531">
    <property type="component" value="Unassembled WGS sequence"/>
</dbReference>
<proteinExistence type="predicted"/>
<reference evidence="1" key="1">
    <citation type="submission" date="2022-06" db="EMBL/GenBank/DDBJ databases">
        <authorList>
            <person name="Legras J.-L."/>
            <person name="Devillers H."/>
            <person name="Grondin C."/>
        </authorList>
    </citation>
    <scope>NUCLEOTIDE SEQUENCE</scope>
    <source>
        <strain evidence="1">CLIB 1444</strain>
    </source>
</reference>
<evidence type="ECO:0000313" key="2">
    <source>
        <dbReference type="Proteomes" id="UP001152531"/>
    </source>
</evidence>
<name>A0ACA9YE43_9ASCO</name>
<comment type="caution">
    <text evidence="1">The sequence shown here is derived from an EMBL/GenBank/DDBJ whole genome shotgun (WGS) entry which is preliminary data.</text>
</comment>
<sequence length="300" mass="33657">MLTLAIGDLFIPDRSIDIPAKFHKLLAPNPQSIPSNPKISNVLCLGNITNDLDTLNLLFNISPNFHMVKGEFDDVNLLTQQLNLLGVEGKDLIQNYKILKVDNLKIGFTNGSLIVPKNDPLSLSSFAREIDVDILIYGGTHKVDAYVLDGKFFVNPGSGSGAFNFDWQAEDGESDEEEGGEEQGEEQEQDEPQSEKNEEEIKTETKTEETETNPETEQTEQTESELKDQVQDSKEEPSVEAITTDLEKTTLSPQDQIKLDQFTNNPSFCLLETHDSSCTLYIYTYLDDEVKVDKVTYHKD</sequence>
<organism evidence="1 2">
    <name type="scientific">[Candida] jaroonii</name>
    <dbReference type="NCBI Taxonomy" id="467808"/>
    <lineage>
        <taxon>Eukaryota</taxon>
        <taxon>Fungi</taxon>
        <taxon>Dikarya</taxon>
        <taxon>Ascomycota</taxon>
        <taxon>Saccharomycotina</taxon>
        <taxon>Pichiomycetes</taxon>
        <taxon>Debaryomycetaceae</taxon>
        <taxon>Yamadazyma</taxon>
    </lineage>
</organism>